<keyword evidence="21" id="KW-1185">Reference proteome</keyword>
<dbReference type="InterPro" id="IPR014746">
    <property type="entry name" value="Gln_synth/guanido_kin_cat_dom"/>
</dbReference>
<dbReference type="GO" id="GO:0046872">
    <property type="term" value="F:metal ion binding"/>
    <property type="evidence" value="ECO:0007669"/>
    <property type="project" value="UniProtKB-KW"/>
</dbReference>
<accession>A0A1H2MSB1</accession>
<dbReference type="PROSITE" id="PS51987">
    <property type="entry name" value="GS_CATALYTIC"/>
    <property type="match status" value="1"/>
</dbReference>
<dbReference type="InterPro" id="IPR027302">
    <property type="entry name" value="Gln_synth_N_conserv_site"/>
</dbReference>
<feature type="binding site" evidence="13">
    <location>
        <position position="215"/>
    </location>
    <ligand>
        <name>Mg(2+)</name>
        <dbReference type="ChEBI" id="CHEBI:18420"/>
        <label>1</label>
    </ligand>
</feature>
<feature type="binding site" evidence="11">
    <location>
        <position position="364"/>
    </location>
    <ligand>
        <name>L-glutamate</name>
        <dbReference type="ChEBI" id="CHEBI:29985"/>
    </ligand>
</feature>
<dbReference type="AlphaFoldDB" id="A0A1H2MSB1"/>
<feature type="binding site" evidence="11">
    <location>
        <position position="343"/>
    </location>
    <ligand>
        <name>L-glutamate</name>
        <dbReference type="ChEBI" id="CHEBI:29985"/>
    </ligand>
</feature>
<feature type="binding site" evidence="12">
    <location>
        <position position="343"/>
    </location>
    <ligand>
        <name>ATP</name>
        <dbReference type="ChEBI" id="CHEBI:30616"/>
    </ligand>
</feature>
<dbReference type="InterPro" id="IPR004809">
    <property type="entry name" value="Gln_synth_I"/>
</dbReference>
<feature type="domain" description="GS beta-grasp" evidence="18">
    <location>
        <begin position="15"/>
        <end position="99"/>
    </location>
</feature>
<feature type="binding site" evidence="12">
    <location>
        <position position="210"/>
    </location>
    <ligand>
        <name>ATP</name>
        <dbReference type="ChEBI" id="CHEBI:30616"/>
    </ligand>
</feature>
<evidence type="ECO:0000256" key="1">
    <source>
        <dbReference type="ARBA" id="ARBA00004496"/>
    </source>
</evidence>
<keyword evidence="8 12" id="KW-0547">Nucleotide-binding</keyword>
<evidence type="ECO:0000256" key="9">
    <source>
        <dbReference type="ARBA" id="ARBA00022840"/>
    </source>
</evidence>
<dbReference type="InterPro" id="IPR008146">
    <property type="entry name" value="Gln_synth_cat_dom"/>
</dbReference>
<keyword evidence="13" id="KW-0460">Magnesium</keyword>
<evidence type="ECO:0000256" key="17">
    <source>
        <dbReference type="RuleBase" id="RU004356"/>
    </source>
</evidence>
<dbReference type="GO" id="GO:0005737">
    <property type="term" value="C:cytoplasm"/>
    <property type="evidence" value="ECO:0007669"/>
    <property type="project" value="UniProtKB-SubCell"/>
</dbReference>
<comment type="similarity">
    <text evidence="2 15 16">Belongs to the glutamine synthetase family.</text>
</comment>
<dbReference type="GO" id="GO:0016020">
    <property type="term" value="C:membrane"/>
    <property type="evidence" value="ECO:0007669"/>
    <property type="project" value="TreeGrafter"/>
</dbReference>
<sequence length="473" mass="52388">MFQGADDLLAYIKNEGVEIVDIRFCDLPGQMQHFTVPAGSFDEAVFSDGLAFDGSSIRGFQKIHESDMALLPDPTTAFIDPFRKTKTLALNFFVHDPLTKEPYSRDPRNIARKAENYLASTGIGDTAFFAPEAEFYVFDDVRFETKQNTGHYSIDSVAGAWNTGRIEEGGNRGYKVKYKGGYFPVPPVDHFADLRDEMTLNLEGAGLTVERAHHEVGTAGQAEINYRFNTMLAAGDDVQKFKYIIKNTAWAAGKTATFMPKPIFGDNGSGMHVHSSIWNDGTPLFYDEAGYGGLSDLARWYIGGVLAHAPSILAFTNPSVNSFHRLVPGFEAPVNLVYSSRNRSAAMRIPITGSNPKAKRVEFRCPDPSSNPYLAFAAILMAGIDGIQNKTEPLAPVDKDLYELPPEEHANVPTVPDSLGGVLDNLERDHEFLLGGDVFTPDLIETWVELKRAEIDAIRLRPTPHEFELYYDV</sequence>
<evidence type="ECO:0000256" key="2">
    <source>
        <dbReference type="ARBA" id="ARBA00009897"/>
    </source>
</evidence>
<dbReference type="SUPFAM" id="SSF54368">
    <property type="entry name" value="Glutamine synthetase, N-terminal domain"/>
    <property type="match status" value="1"/>
</dbReference>
<keyword evidence="6" id="KW-0963">Cytoplasm</keyword>
<feature type="binding site" evidence="11">
    <location>
        <position position="325"/>
    </location>
    <ligand>
        <name>L-glutamate</name>
        <dbReference type="ChEBI" id="CHEBI:29985"/>
    </ligand>
</feature>
<evidence type="ECO:0000256" key="13">
    <source>
        <dbReference type="PIRSR" id="PIRSR604809-3"/>
    </source>
</evidence>
<feature type="domain" description="GS catalytic" evidence="19">
    <location>
        <begin position="107"/>
        <end position="473"/>
    </location>
</feature>
<name>A0A1H2MSB1_9ACTN</name>
<evidence type="ECO:0000256" key="8">
    <source>
        <dbReference type="ARBA" id="ARBA00022741"/>
    </source>
</evidence>
<feature type="binding site" evidence="12">
    <location>
        <begin position="274"/>
        <end position="276"/>
    </location>
    <ligand>
        <name>ATP</name>
        <dbReference type="ChEBI" id="CHEBI:30616"/>
    </ligand>
</feature>
<comment type="subcellular location">
    <subcellularLocation>
        <location evidence="1">Cytoplasm</location>
    </subcellularLocation>
</comment>
<dbReference type="Pfam" id="PF00120">
    <property type="entry name" value="Gln-synt_C"/>
    <property type="match status" value="1"/>
</dbReference>
<dbReference type="STRING" id="546874.SAMN04488544_2624"/>
<feature type="binding site" evidence="13">
    <location>
        <position position="134"/>
    </location>
    <ligand>
        <name>Mg(2+)</name>
        <dbReference type="ChEBI" id="CHEBI:18420"/>
        <label>1</label>
    </ligand>
</feature>
<evidence type="ECO:0000256" key="14">
    <source>
        <dbReference type="PIRSR" id="PIRSR604809-50"/>
    </source>
</evidence>
<dbReference type="SUPFAM" id="SSF55931">
    <property type="entry name" value="Glutamine synthetase/guanido kinase"/>
    <property type="match status" value="1"/>
</dbReference>
<dbReference type="PROSITE" id="PS00180">
    <property type="entry name" value="GLNA_1"/>
    <property type="match status" value="1"/>
</dbReference>
<dbReference type="Pfam" id="PF03951">
    <property type="entry name" value="Gln-synt_N"/>
    <property type="match status" value="1"/>
</dbReference>
<dbReference type="OrthoDB" id="9807095at2"/>
<evidence type="ECO:0000256" key="10">
    <source>
        <dbReference type="ARBA" id="ARBA00049436"/>
    </source>
</evidence>
<evidence type="ECO:0000259" key="18">
    <source>
        <dbReference type="PROSITE" id="PS51986"/>
    </source>
</evidence>
<dbReference type="GO" id="GO:0005524">
    <property type="term" value="F:ATP binding"/>
    <property type="evidence" value="ECO:0007669"/>
    <property type="project" value="UniProtKB-KW"/>
</dbReference>
<dbReference type="RefSeq" id="WP_091074990.1">
    <property type="nucleotide sequence ID" value="NZ_LT629799.1"/>
</dbReference>
<dbReference type="PANTHER" id="PTHR43407:SF1">
    <property type="entry name" value="LENGSIN"/>
    <property type="match status" value="1"/>
</dbReference>
<organism evidence="20 21">
    <name type="scientific">Microlunatus sagamiharensis</name>
    <dbReference type="NCBI Taxonomy" id="546874"/>
    <lineage>
        <taxon>Bacteria</taxon>
        <taxon>Bacillati</taxon>
        <taxon>Actinomycetota</taxon>
        <taxon>Actinomycetes</taxon>
        <taxon>Propionibacteriales</taxon>
        <taxon>Propionibacteriaceae</taxon>
        <taxon>Microlunatus</taxon>
    </lineage>
</organism>
<evidence type="ECO:0000256" key="6">
    <source>
        <dbReference type="ARBA" id="ARBA00022490"/>
    </source>
</evidence>
<comment type="catalytic activity">
    <reaction evidence="10 17">
        <text>L-glutamate + NH4(+) + ATP = L-glutamine + ADP + phosphate + H(+)</text>
        <dbReference type="Rhea" id="RHEA:16169"/>
        <dbReference type="ChEBI" id="CHEBI:15378"/>
        <dbReference type="ChEBI" id="CHEBI:28938"/>
        <dbReference type="ChEBI" id="CHEBI:29985"/>
        <dbReference type="ChEBI" id="CHEBI:30616"/>
        <dbReference type="ChEBI" id="CHEBI:43474"/>
        <dbReference type="ChEBI" id="CHEBI:58359"/>
        <dbReference type="ChEBI" id="CHEBI:456216"/>
        <dbReference type="EC" id="6.3.1.2"/>
    </reaction>
</comment>
<dbReference type="GO" id="GO:0004356">
    <property type="term" value="F:glutamine synthetase activity"/>
    <property type="evidence" value="ECO:0007669"/>
    <property type="project" value="UniProtKB-EC"/>
</dbReference>
<feature type="binding site" evidence="13">
    <location>
        <position position="132"/>
    </location>
    <ligand>
        <name>Mg(2+)</name>
        <dbReference type="ChEBI" id="CHEBI:18420"/>
        <label>1</label>
    </ligand>
</feature>
<feature type="binding site" evidence="12">
    <location>
        <position position="357"/>
    </location>
    <ligand>
        <name>ATP</name>
        <dbReference type="ChEBI" id="CHEBI:30616"/>
    </ligand>
</feature>
<dbReference type="EMBL" id="LT629799">
    <property type="protein sequence ID" value="SDU96119.1"/>
    <property type="molecule type" value="Genomic_DNA"/>
</dbReference>
<comment type="subunit">
    <text evidence="3">Oligomer of 12 subunits arranged in the form of two hexagons.</text>
</comment>
<keyword evidence="14" id="KW-0597">Phosphoprotein</keyword>
<dbReference type="InterPro" id="IPR008147">
    <property type="entry name" value="Gln_synt_N"/>
</dbReference>
<dbReference type="GO" id="GO:0006542">
    <property type="term" value="P:glutamine biosynthetic process"/>
    <property type="evidence" value="ECO:0007669"/>
    <property type="project" value="InterPro"/>
</dbReference>
<feature type="modified residue" description="O-AMP-tyrosine" evidence="14">
    <location>
        <position position="402"/>
    </location>
</feature>
<dbReference type="EC" id="6.3.1.2" evidence="4 17"/>
<evidence type="ECO:0000256" key="7">
    <source>
        <dbReference type="ARBA" id="ARBA00022598"/>
    </source>
</evidence>
<dbReference type="Gene3D" id="3.30.590.10">
    <property type="entry name" value="Glutamine synthetase/guanido kinase, catalytic domain"/>
    <property type="match status" value="1"/>
</dbReference>
<feature type="binding site" evidence="11">
    <location>
        <position position="331"/>
    </location>
    <ligand>
        <name>L-glutamate</name>
        <dbReference type="ChEBI" id="CHEBI:29985"/>
    </ligand>
</feature>
<dbReference type="Gene3D" id="3.10.20.70">
    <property type="entry name" value="Glutamine synthetase, N-terminal domain"/>
    <property type="match status" value="1"/>
</dbReference>
<evidence type="ECO:0000313" key="20">
    <source>
        <dbReference type="EMBL" id="SDU96119.1"/>
    </source>
</evidence>
<dbReference type="NCBIfam" id="TIGR00653">
    <property type="entry name" value="GlnA"/>
    <property type="match status" value="1"/>
</dbReference>
<evidence type="ECO:0000256" key="11">
    <source>
        <dbReference type="PIRSR" id="PIRSR604809-1"/>
    </source>
</evidence>
<keyword evidence="7 17" id="KW-0436">Ligase</keyword>
<reference evidence="21" key="1">
    <citation type="submission" date="2016-10" db="EMBL/GenBank/DDBJ databases">
        <authorList>
            <person name="Varghese N."/>
            <person name="Submissions S."/>
        </authorList>
    </citation>
    <scope>NUCLEOTIDE SEQUENCE [LARGE SCALE GENOMIC DNA]</scope>
    <source>
        <strain evidence="21">DSM 21743</strain>
    </source>
</reference>
<dbReference type="PROSITE" id="PS51986">
    <property type="entry name" value="GS_BETA_GRASP"/>
    <property type="match status" value="1"/>
</dbReference>
<keyword evidence="13" id="KW-0479">Metal-binding</keyword>
<dbReference type="GO" id="GO:0019740">
    <property type="term" value="P:nitrogen utilization"/>
    <property type="evidence" value="ECO:0007669"/>
    <property type="project" value="TreeGrafter"/>
</dbReference>
<evidence type="ECO:0000256" key="5">
    <source>
        <dbReference type="ARBA" id="ARBA00021364"/>
    </source>
</evidence>
<evidence type="ECO:0000256" key="4">
    <source>
        <dbReference type="ARBA" id="ARBA00012937"/>
    </source>
</evidence>
<feature type="binding site" evidence="12">
    <location>
        <begin position="226"/>
        <end position="228"/>
    </location>
    <ligand>
        <name>ATP</name>
        <dbReference type="ChEBI" id="CHEBI:30616"/>
    </ligand>
</feature>
<protein>
    <recommendedName>
        <fullName evidence="5 17">Glutamine synthetase</fullName>
        <ecNumber evidence="4 17">6.3.1.2</ecNumber>
    </recommendedName>
</protein>
<keyword evidence="9 12" id="KW-0067">ATP-binding</keyword>
<gene>
    <name evidence="20" type="ORF">SAMN04488544_2624</name>
</gene>
<feature type="binding site" evidence="13">
    <location>
        <position position="223"/>
    </location>
    <ligand>
        <name>Mg(2+)</name>
        <dbReference type="ChEBI" id="CHEBI:18420"/>
        <label>1</label>
    </ligand>
</feature>
<feature type="binding site" evidence="11">
    <location>
        <begin position="267"/>
        <end position="268"/>
    </location>
    <ligand>
        <name>L-glutamate</name>
        <dbReference type="ChEBI" id="CHEBI:29985"/>
    </ligand>
</feature>
<evidence type="ECO:0000256" key="16">
    <source>
        <dbReference type="RuleBase" id="RU000384"/>
    </source>
</evidence>
<dbReference type="InterPro" id="IPR036651">
    <property type="entry name" value="Gln_synt_N_sf"/>
</dbReference>
<comment type="cofactor">
    <cofactor evidence="13">
        <name>Mg(2+)</name>
        <dbReference type="ChEBI" id="CHEBI:18420"/>
    </cofactor>
    <text evidence="13">Binds 2 Mg(2+) ions per subunit.</text>
</comment>
<evidence type="ECO:0000259" key="19">
    <source>
        <dbReference type="PROSITE" id="PS51987"/>
    </source>
</evidence>
<proteinExistence type="inferred from homology"/>
<evidence type="ECO:0000256" key="15">
    <source>
        <dbReference type="PROSITE-ProRule" id="PRU01330"/>
    </source>
</evidence>
<dbReference type="InterPro" id="IPR027303">
    <property type="entry name" value="Gln_synth_gly_rich_site"/>
</dbReference>
<dbReference type="SMART" id="SM01230">
    <property type="entry name" value="Gln-synt_C"/>
    <property type="match status" value="1"/>
</dbReference>
<evidence type="ECO:0000256" key="3">
    <source>
        <dbReference type="ARBA" id="ARBA00011354"/>
    </source>
</evidence>
<dbReference type="PANTHER" id="PTHR43407">
    <property type="entry name" value="GLUTAMINE SYNTHETASE"/>
    <property type="match status" value="1"/>
</dbReference>
<evidence type="ECO:0000256" key="12">
    <source>
        <dbReference type="PIRSR" id="PIRSR604809-2"/>
    </source>
</evidence>
<dbReference type="FunFam" id="3.30.590.10:FF:000001">
    <property type="entry name" value="Glutamine synthetase"/>
    <property type="match status" value="1"/>
</dbReference>
<dbReference type="PROSITE" id="PS00181">
    <property type="entry name" value="GLNA_ATP"/>
    <property type="match status" value="1"/>
</dbReference>
<dbReference type="Proteomes" id="UP000198825">
    <property type="component" value="Chromosome I"/>
</dbReference>
<evidence type="ECO:0000313" key="21">
    <source>
        <dbReference type="Proteomes" id="UP000198825"/>
    </source>
</evidence>
<feature type="binding site" evidence="13">
    <location>
        <position position="362"/>
    </location>
    <ligand>
        <name>Mg(2+)</name>
        <dbReference type="ChEBI" id="CHEBI:18420"/>
        <label>1</label>
    </ligand>
</feature>
<feature type="binding site" evidence="13">
    <location>
        <position position="272"/>
    </location>
    <ligand>
        <name>Mg(2+)</name>
        <dbReference type="ChEBI" id="CHEBI:18420"/>
        <label>1</label>
    </ligand>
</feature>